<evidence type="ECO:0000256" key="4">
    <source>
        <dbReference type="ARBA" id="ARBA00022496"/>
    </source>
</evidence>
<accession>A0ABT9Z1M1</accession>
<evidence type="ECO:0000313" key="12">
    <source>
        <dbReference type="Proteomes" id="UP001232245"/>
    </source>
</evidence>
<dbReference type="Gene3D" id="3.40.50.300">
    <property type="entry name" value="P-loop containing nucleotide triphosphate hydrolases"/>
    <property type="match status" value="1"/>
</dbReference>
<evidence type="ECO:0000256" key="7">
    <source>
        <dbReference type="ARBA" id="ARBA00023004"/>
    </source>
</evidence>
<keyword evidence="7" id="KW-0408">Iron</keyword>
<proteinExistence type="predicted"/>
<keyword evidence="8" id="KW-0406">Ion transport</keyword>
<dbReference type="InterPro" id="IPR027417">
    <property type="entry name" value="P-loop_NTPase"/>
</dbReference>
<evidence type="ECO:0000256" key="3">
    <source>
        <dbReference type="ARBA" id="ARBA00022475"/>
    </source>
</evidence>
<dbReference type="PANTHER" id="PTHR42771">
    <property type="entry name" value="IRON(3+)-HYDROXAMATE IMPORT ATP-BINDING PROTEIN FHUC"/>
    <property type="match status" value="1"/>
</dbReference>
<comment type="caution">
    <text evidence="11">The sequence shown here is derived from an EMBL/GenBank/DDBJ whole genome shotgun (WGS) entry which is preliminary data.</text>
</comment>
<dbReference type="GO" id="GO:0005524">
    <property type="term" value="F:ATP binding"/>
    <property type="evidence" value="ECO:0007669"/>
    <property type="project" value="UniProtKB-KW"/>
</dbReference>
<dbReference type="CDD" id="cd03214">
    <property type="entry name" value="ABC_Iron-Siderophores_B12_Hemin"/>
    <property type="match status" value="1"/>
</dbReference>
<keyword evidence="3" id="KW-1003">Cell membrane</keyword>
<feature type="domain" description="ABC transporter" evidence="10">
    <location>
        <begin position="1"/>
        <end position="238"/>
    </location>
</feature>
<keyword evidence="2" id="KW-0813">Transport</keyword>
<evidence type="ECO:0000256" key="2">
    <source>
        <dbReference type="ARBA" id="ARBA00022448"/>
    </source>
</evidence>
<reference evidence="11 12" key="1">
    <citation type="submission" date="2023-07" db="EMBL/GenBank/DDBJ databases">
        <title>Genomic Encyclopedia of Type Strains, Phase IV (KMG-IV): sequencing the most valuable type-strain genomes for metagenomic binning, comparative biology and taxonomic classification.</title>
        <authorList>
            <person name="Goeker M."/>
        </authorList>
    </citation>
    <scope>NUCLEOTIDE SEQUENCE [LARGE SCALE GENOMIC DNA]</scope>
    <source>
        <strain evidence="11 12">DSM 17723</strain>
    </source>
</reference>
<evidence type="ECO:0000256" key="8">
    <source>
        <dbReference type="ARBA" id="ARBA00023065"/>
    </source>
</evidence>
<keyword evidence="6 11" id="KW-0067">ATP-binding</keyword>
<dbReference type="PROSITE" id="PS50893">
    <property type="entry name" value="ABC_TRANSPORTER_2"/>
    <property type="match status" value="1"/>
</dbReference>
<keyword evidence="4" id="KW-0410">Iron transport</keyword>
<protein>
    <submittedName>
        <fullName evidence="11">Iron complex transport system ATP-binding protein</fullName>
    </submittedName>
</protein>
<evidence type="ECO:0000256" key="5">
    <source>
        <dbReference type="ARBA" id="ARBA00022741"/>
    </source>
</evidence>
<evidence type="ECO:0000313" key="11">
    <source>
        <dbReference type="EMBL" id="MDQ0225889.1"/>
    </source>
</evidence>
<dbReference type="SMART" id="SM00382">
    <property type="entry name" value="AAA"/>
    <property type="match status" value="1"/>
</dbReference>
<evidence type="ECO:0000256" key="1">
    <source>
        <dbReference type="ARBA" id="ARBA00004202"/>
    </source>
</evidence>
<dbReference type="InterPro" id="IPR051535">
    <property type="entry name" value="Siderophore_ABC-ATPase"/>
</dbReference>
<sequence>MEINELTFSYDKKSNQLQDVTAKIKKGKVTTIIGPNGSGKSTLLGVMSRNLLPSEGQVIIDGKAVHEYSAKELARKLAVVHQQNDAPHDLTVEKLISYGRIPYKRLLKQDKQEDQEAIEFAIECTNLQAKRHATLKELSGGERQRVWIAMAIAQKTPIIFLDEPTTYLDIFHQFEVLQLIKRLNEEYKVTIVMVLHDINQAIRYSDYLLVMKNGELMMEGTPENVVTKDGLKGIYGVDCVVKEDDQTGLYIVPIGI</sequence>
<evidence type="ECO:0000256" key="9">
    <source>
        <dbReference type="ARBA" id="ARBA00023136"/>
    </source>
</evidence>
<dbReference type="RefSeq" id="WP_174880307.1">
    <property type="nucleotide sequence ID" value="NZ_CADEPK010000142.1"/>
</dbReference>
<comment type="subcellular location">
    <subcellularLocation>
        <location evidence="1">Cell membrane</location>
        <topology evidence="1">Peripheral membrane protein</topology>
    </subcellularLocation>
</comment>
<dbReference type="SUPFAM" id="SSF52540">
    <property type="entry name" value="P-loop containing nucleoside triphosphate hydrolases"/>
    <property type="match status" value="1"/>
</dbReference>
<gene>
    <name evidence="11" type="ORF">J2S02_002233</name>
</gene>
<dbReference type="Proteomes" id="UP001232245">
    <property type="component" value="Unassembled WGS sequence"/>
</dbReference>
<evidence type="ECO:0000259" key="10">
    <source>
        <dbReference type="PROSITE" id="PS50893"/>
    </source>
</evidence>
<dbReference type="PANTHER" id="PTHR42771:SF10">
    <property type="entry name" value="FERRICHROME TRANSPORT ATP-BINDING PROTEIN FHUC"/>
    <property type="match status" value="1"/>
</dbReference>
<keyword evidence="12" id="KW-1185">Reference proteome</keyword>
<keyword evidence="5" id="KW-0547">Nucleotide-binding</keyword>
<dbReference type="InterPro" id="IPR017871">
    <property type="entry name" value="ABC_transporter-like_CS"/>
</dbReference>
<dbReference type="InterPro" id="IPR003439">
    <property type="entry name" value="ABC_transporter-like_ATP-bd"/>
</dbReference>
<dbReference type="Pfam" id="PF00005">
    <property type="entry name" value="ABC_tran"/>
    <property type="match status" value="1"/>
</dbReference>
<dbReference type="InterPro" id="IPR003593">
    <property type="entry name" value="AAA+_ATPase"/>
</dbReference>
<dbReference type="EMBL" id="JAUSTZ010000003">
    <property type="protein sequence ID" value="MDQ0225889.1"/>
    <property type="molecule type" value="Genomic_DNA"/>
</dbReference>
<keyword evidence="9" id="KW-0472">Membrane</keyword>
<evidence type="ECO:0000256" key="6">
    <source>
        <dbReference type="ARBA" id="ARBA00022840"/>
    </source>
</evidence>
<organism evidence="11 12">
    <name type="scientific">Metabacillus niabensis</name>
    <dbReference type="NCBI Taxonomy" id="324854"/>
    <lineage>
        <taxon>Bacteria</taxon>
        <taxon>Bacillati</taxon>
        <taxon>Bacillota</taxon>
        <taxon>Bacilli</taxon>
        <taxon>Bacillales</taxon>
        <taxon>Bacillaceae</taxon>
        <taxon>Metabacillus</taxon>
    </lineage>
</organism>
<dbReference type="PROSITE" id="PS00211">
    <property type="entry name" value="ABC_TRANSPORTER_1"/>
    <property type="match status" value="1"/>
</dbReference>
<name>A0ABT9Z1M1_9BACI</name>